<sequence>MNHNTKTDAADFVALERRYRPQIVAGLRAAGLSYGEIRRTLGIPLRQVEKQLGEAAALRAQGYSVAEVAAELGVPAGSMGRILPGPRQDTATERQAEVLSATSHMHGLQIDVLAEFLSVHESSAYAIARVLVDNGWASLAKVQRGRAWLYPKRDVAARYLGWRPSEWEPPLMFAHHYRAVAQARIMLVGSDPQAWVSERVLRHEAGKRLRAEAEARNRKPVLEFSTGREPMPNRPHVHDGWFCGVIDGTYGWWALEVELTEKDPNHLDSALAGAFRSARDAQPHRLVGVLYLCRTERVIAAVTAAKKRLPRELADLPLLFAVGDFDEQWQQHTDKRRAMRAAKSANRHRDNLIRLSKEAS</sequence>
<dbReference type="Proteomes" id="UP000215506">
    <property type="component" value="Unassembled WGS sequence"/>
</dbReference>
<dbReference type="AlphaFoldDB" id="A0A231GTJ6"/>
<evidence type="ECO:0000313" key="2">
    <source>
        <dbReference type="Proteomes" id="UP000215506"/>
    </source>
</evidence>
<proteinExistence type="predicted"/>
<accession>A0A231GTJ6</accession>
<comment type="caution">
    <text evidence="1">The sequence shown here is derived from an EMBL/GenBank/DDBJ whole genome shotgun (WGS) entry which is preliminary data.</text>
</comment>
<gene>
    <name evidence="1" type="ORF">B7C42_08002</name>
</gene>
<organism evidence="1 2">
    <name type="scientific">Nocardia cerradoensis</name>
    <dbReference type="NCBI Taxonomy" id="85688"/>
    <lineage>
        <taxon>Bacteria</taxon>
        <taxon>Bacillati</taxon>
        <taxon>Actinomycetota</taxon>
        <taxon>Actinomycetes</taxon>
        <taxon>Mycobacteriales</taxon>
        <taxon>Nocardiaceae</taxon>
        <taxon>Nocardia</taxon>
    </lineage>
</organism>
<dbReference type="EMBL" id="NGAF01000051">
    <property type="protein sequence ID" value="OXR39939.1"/>
    <property type="molecule type" value="Genomic_DNA"/>
</dbReference>
<name>A0A231GTJ6_9NOCA</name>
<keyword evidence="2" id="KW-1185">Reference proteome</keyword>
<protein>
    <submittedName>
        <fullName evidence="1">Uncharacterized protein</fullName>
    </submittedName>
</protein>
<evidence type="ECO:0000313" key="1">
    <source>
        <dbReference type="EMBL" id="OXR39939.1"/>
    </source>
</evidence>
<dbReference type="RefSeq" id="WP_039782414.1">
    <property type="nucleotide sequence ID" value="NZ_JAAXOR010000008.1"/>
</dbReference>
<reference evidence="1 2" key="1">
    <citation type="submission" date="2017-07" db="EMBL/GenBank/DDBJ databases">
        <title>First draft Genome Sequence of Nocardia cerradoensis isolated from human infection.</title>
        <authorList>
            <person name="Carrasco G."/>
        </authorList>
    </citation>
    <scope>NUCLEOTIDE SEQUENCE [LARGE SCALE GENOMIC DNA]</scope>
    <source>
        <strain evidence="1 2">CNM20130759</strain>
    </source>
</reference>